<evidence type="ECO:0000256" key="3">
    <source>
        <dbReference type="ARBA" id="ARBA00022737"/>
    </source>
</evidence>
<dbReference type="Gene3D" id="2.160.10.10">
    <property type="entry name" value="Hexapeptide repeat proteins"/>
    <property type="match status" value="1"/>
</dbReference>
<dbReference type="PANTHER" id="PTHR43300:SF11">
    <property type="entry name" value="ACETYLTRANSFERASE RV3034C-RELATED"/>
    <property type="match status" value="1"/>
</dbReference>
<proteinExistence type="inferred from homology"/>
<dbReference type="STRING" id="758825.SAMN02982985_05761"/>
<dbReference type="Gene3D" id="3.90.550.10">
    <property type="entry name" value="Spore Coat Polysaccharide Biosynthesis Protein SpsA, Chain A"/>
    <property type="match status" value="1"/>
</dbReference>
<evidence type="ECO:0000256" key="1">
    <source>
        <dbReference type="ARBA" id="ARBA00007274"/>
    </source>
</evidence>
<dbReference type="PANTHER" id="PTHR43300">
    <property type="entry name" value="ACETYLTRANSFERASE"/>
    <property type="match status" value="1"/>
</dbReference>
<dbReference type="GO" id="GO:0016746">
    <property type="term" value="F:acyltransferase activity"/>
    <property type="evidence" value="ECO:0007669"/>
    <property type="project" value="UniProtKB-KW"/>
</dbReference>
<keyword evidence="4" id="KW-0012">Acyltransferase</keyword>
<keyword evidence="2 6" id="KW-0808">Transferase</keyword>
<dbReference type="AlphaFoldDB" id="A0A1I4UQQ0"/>
<organism evidence="6 7">
    <name type="scientific">Rugamonas rubra</name>
    <dbReference type="NCBI Taxonomy" id="758825"/>
    <lineage>
        <taxon>Bacteria</taxon>
        <taxon>Pseudomonadati</taxon>
        <taxon>Pseudomonadota</taxon>
        <taxon>Betaproteobacteria</taxon>
        <taxon>Burkholderiales</taxon>
        <taxon>Oxalobacteraceae</taxon>
        <taxon>Telluria group</taxon>
        <taxon>Rugamonas</taxon>
    </lineage>
</organism>
<dbReference type="InterPro" id="IPR018357">
    <property type="entry name" value="Hexapep_transf_CS"/>
</dbReference>
<evidence type="ECO:0000313" key="6">
    <source>
        <dbReference type="EMBL" id="SFM91319.1"/>
    </source>
</evidence>
<comment type="similarity">
    <text evidence="1">Belongs to the transferase hexapeptide repeat family.</text>
</comment>
<sequence>MAETSPVLSICIPTFNRAPFLEQTLASICAQAAFVEGEQIEVVISDNFSDDDTEAVGRRYAAAFPGKVRYHRNAEPVQADKNFDIVMRLGRGDYLKLHNDNLLINNGSLAEMLKVVQATAAERPVIFFTNGNMNQGNPIEVLNNINDFVRRVSFFCTWIGGFGMWREEFLAMTDFGRHTSLRLVQTDVLLRLMAMGKRAIVLYQPYFTGLNIGKKGGYNIAEVFGQNYLWLLKLYLAPGPLEDAVFQAEKKSVLIKHIIPYYFDKDNGFQKTGFFPFMQDYLHDPYFYQAVEHLIDVAPAAAAAAVPAAPQPSAQEQHQAQMSAHWRALNPHNEISLTRCYGPFDFNRVTAGRKSYGGLTVWTFGCGDEGLRIGNFVSIADDVKFLLGGNHHYEGFSTFPFMAKYFGTAESGTKGPIVIGDDVWIGYNTTILSGVSIGQGAIVAAGSLVTRDVAPYSIVGGNPAKLIKHRFAPEVVEKMSRLDFSKLDDQAILRNREILYQPLTPDNVDAILARLTG</sequence>
<gene>
    <name evidence="6" type="ORF">SAMN02982985_05761</name>
</gene>
<dbReference type="InterPro" id="IPR050179">
    <property type="entry name" value="Trans_hexapeptide_repeat"/>
</dbReference>
<dbReference type="InterPro" id="IPR001451">
    <property type="entry name" value="Hexapep"/>
</dbReference>
<dbReference type="SUPFAM" id="SSF53448">
    <property type="entry name" value="Nucleotide-diphospho-sugar transferases"/>
    <property type="match status" value="1"/>
</dbReference>
<evidence type="ECO:0000256" key="4">
    <source>
        <dbReference type="ARBA" id="ARBA00023315"/>
    </source>
</evidence>
<dbReference type="InterPro" id="IPR001173">
    <property type="entry name" value="Glyco_trans_2-like"/>
</dbReference>
<keyword evidence="7" id="KW-1185">Reference proteome</keyword>
<evidence type="ECO:0000259" key="5">
    <source>
        <dbReference type="Pfam" id="PF00535"/>
    </source>
</evidence>
<dbReference type="Pfam" id="PF00132">
    <property type="entry name" value="Hexapep"/>
    <property type="match status" value="1"/>
</dbReference>
<dbReference type="OrthoDB" id="8612290at2"/>
<protein>
    <submittedName>
        <fullName evidence="6">Hexapeptide repeat of succinyl-transferase</fullName>
    </submittedName>
</protein>
<evidence type="ECO:0000313" key="7">
    <source>
        <dbReference type="Proteomes" id="UP000199470"/>
    </source>
</evidence>
<keyword evidence="3" id="KW-0677">Repeat</keyword>
<accession>A0A1I4UQQ0</accession>
<reference evidence="6 7" key="1">
    <citation type="submission" date="2016-10" db="EMBL/GenBank/DDBJ databases">
        <authorList>
            <person name="de Groot N.N."/>
        </authorList>
    </citation>
    <scope>NUCLEOTIDE SEQUENCE [LARGE SCALE GENOMIC DNA]</scope>
    <source>
        <strain evidence="6 7">ATCC 43154</strain>
    </source>
</reference>
<dbReference type="SUPFAM" id="SSF51161">
    <property type="entry name" value="Trimeric LpxA-like enzymes"/>
    <property type="match status" value="1"/>
</dbReference>
<dbReference type="CDD" id="cd00761">
    <property type="entry name" value="Glyco_tranf_GTA_type"/>
    <property type="match status" value="1"/>
</dbReference>
<dbReference type="PROSITE" id="PS00101">
    <property type="entry name" value="HEXAPEP_TRANSFERASES"/>
    <property type="match status" value="1"/>
</dbReference>
<evidence type="ECO:0000256" key="2">
    <source>
        <dbReference type="ARBA" id="ARBA00022679"/>
    </source>
</evidence>
<dbReference type="RefSeq" id="WP_093391185.1">
    <property type="nucleotide sequence ID" value="NZ_FOTW01000047.1"/>
</dbReference>
<dbReference type="Pfam" id="PF00535">
    <property type="entry name" value="Glycos_transf_2"/>
    <property type="match status" value="1"/>
</dbReference>
<dbReference type="InterPro" id="IPR011004">
    <property type="entry name" value="Trimer_LpxA-like_sf"/>
</dbReference>
<dbReference type="CDD" id="cd03349">
    <property type="entry name" value="LbH_XAT"/>
    <property type="match status" value="1"/>
</dbReference>
<dbReference type="Proteomes" id="UP000199470">
    <property type="component" value="Unassembled WGS sequence"/>
</dbReference>
<feature type="domain" description="Glycosyltransferase 2-like" evidence="5">
    <location>
        <begin position="9"/>
        <end position="121"/>
    </location>
</feature>
<dbReference type="EMBL" id="FOTW01000047">
    <property type="protein sequence ID" value="SFM91319.1"/>
    <property type="molecule type" value="Genomic_DNA"/>
</dbReference>
<name>A0A1I4UQQ0_9BURK</name>
<dbReference type="InterPro" id="IPR029044">
    <property type="entry name" value="Nucleotide-diphossugar_trans"/>
</dbReference>